<feature type="transmembrane region" description="Helical" evidence="19">
    <location>
        <begin position="129"/>
        <end position="152"/>
    </location>
</feature>
<gene>
    <name evidence="19" type="primary">cobS</name>
    <name evidence="20" type="ORF">RKE40_17445</name>
</gene>
<dbReference type="PANTHER" id="PTHR34148">
    <property type="entry name" value="ADENOSYLCOBINAMIDE-GDP RIBAZOLETRANSFERASE"/>
    <property type="match status" value="1"/>
</dbReference>
<dbReference type="HAMAP" id="MF_00719">
    <property type="entry name" value="CobS"/>
    <property type="match status" value="1"/>
</dbReference>
<keyword evidence="21" id="KW-1185">Reference proteome</keyword>
<evidence type="ECO:0000313" key="21">
    <source>
        <dbReference type="Proteomes" id="UP001254257"/>
    </source>
</evidence>
<dbReference type="Proteomes" id="UP001254257">
    <property type="component" value="Unassembled WGS sequence"/>
</dbReference>
<evidence type="ECO:0000256" key="13">
    <source>
        <dbReference type="ARBA" id="ARBA00023136"/>
    </source>
</evidence>
<dbReference type="GO" id="GO:0051073">
    <property type="term" value="F:adenosylcobinamide-GDP ribazoletransferase activity"/>
    <property type="evidence" value="ECO:0007669"/>
    <property type="project" value="UniProtKB-EC"/>
</dbReference>
<evidence type="ECO:0000256" key="16">
    <source>
        <dbReference type="ARBA" id="ARBA00032853"/>
    </source>
</evidence>
<evidence type="ECO:0000256" key="9">
    <source>
        <dbReference type="ARBA" id="ARBA00022679"/>
    </source>
</evidence>
<proteinExistence type="inferred from homology"/>
<evidence type="ECO:0000256" key="17">
    <source>
        <dbReference type="ARBA" id="ARBA00048623"/>
    </source>
</evidence>
<comment type="cofactor">
    <cofactor evidence="1 19">
        <name>Mg(2+)</name>
        <dbReference type="ChEBI" id="CHEBI:18420"/>
    </cofactor>
</comment>
<evidence type="ECO:0000256" key="1">
    <source>
        <dbReference type="ARBA" id="ARBA00001946"/>
    </source>
</evidence>
<comment type="caution">
    <text evidence="20">The sequence shown here is derived from an EMBL/GenBank/DDBJ whole genome shotgun (WGS) entry which is preliminary data.</text>
</comment>
<evidence type="ECO:0000256" key="18">
    <source>
        <dbReference type="ARBA" id="ARBA00049504"/>
    </source>
</evidence>
<dbReference type="PANTHER" id="PTHR34148:SF1">
    <property type="entry name" value="ADENOSYLCOBINAMIDE-GDP RIBAZOLETRANSFERASE"/>
    <property type="match status" value="1"/>
</dbReference>
<evidence type="ECO:0000256" key="8">
    <source>
        <dbReference type="ARBA" id="ARBA00022573"/>
    </source>
</evidence>
<keyword evidence="10 19" id="KW-0812">Transmembrane</keyword>
<name>A0ABU3SA74_9HYPH</name>
<reference evidence="20 21" key="1">
    <citation type="submission" date="2023-09" db="EMBL/GenBank/DDBJ databases">
        <title>Whole genome shotgun sequencing (WGS) of Bosea sp. ZW T0_25, isolated from stored onions (Allium cepa).</title>
        <authorList>
            <person name="Stoll D.A."/>
            <person name="Huch M."/>
        </authorList>
    </citation>
    <scope>NUCLEOTIDE SEQUENCE [LARGE SCALE GENOMIC DNA]</scope>
    <source>
        <strain evidence="20 21">ZW T0_25</strain>
    </source>
</reference>
<comment type="catalytic activity">
    <reaction evidence="17 19">
        <text>alpha-ribazole + adenosylcob(III)inamide-GDP = adenosylcob(III)alamin + GMP + H(+)</text>
        <dbReference type="Rhea" id="RHEA:16049"/>
        <dbReference type="ChEBI" id="CHEBI:10329"/>
        <dbReference type="ChEBI" id="CHEBI:15378"/>
        <dbReference type="ChEBI" id="CHEBI:18408"/>
        <dbReference type="ChEBI" id="CHEBI:58115"/>
        <dbReference type="ChEBI" id="CHEBI:60487"/>
        <dbReference type="EC" id="2.7.8.26"/>
    </reaction>
</comment>
<evidence type="ECO:0000256" key="12">
    <source>
        <dbReference type="ARBA" id="ARBA00022989"/>
    </source>
</evidence>
<keyword evidence="12 19" id="KW-1133">Transmembrane helix</keyword>
<comment type="similarity">
    <text evidence="4 19">Belongs to the CobS family.</text>
</comment>
<evidence type="ECO:0000256" key="7">
    <source>
        <dbReference type="ARBA" id="ARBA00022475"/>
    </source>
</evidence>
<evidence type="ECO:0000256" key="15">
    <source>
        <dbReference type="ARBA" id="ARBA00032605"/>
    </source>
</evidence>
<evidence type="ECO:0000256" key="4">
    <source>
        <dbReference type="ARBA" id="ARBA00010561"/>
    </source>
</evidence>
<sequence>MAEAESENAPAAPPAWPGWLAATAACIRFYSRLPVPERPGENAHATPDFRLLPRALPFAALLIALPTALIVLATGLAGLDDLVVASLGVAVLVFTTGAFHEDGLADSADGLFGGWTPERRLEIMKDSRIGSYGTLAIGLALLLRVSALAAILDGAGALAAAAAILGAAAWSRIEGIRVVATLPPARVDGASAAVGTPERAVLPFAYGLSACIGLLLGLAGNLPLAGLLIGIGLSALASGWLMRTARRLIGGQTGDIAGACQQLSEIAIYLGIALALGWSGQ</sequence>
<evidence type="ECO:0000256" key="3">
    <source>
        <dbReference type="ARBA" id="ARBA00004663"/>
    </source>
</evidence>
<keyword evidence="11 19" id="KW-0460">Magnesium</keyword>
<keyword evidence="9 19" id="KW-0808">Transferase</keyword>
<evidence type="ECO:0000256" key="10">
    <source>
        <dbReference type="ARBA" id="ARBA00022692"/>
    </source>
</evidence>
<feature type="transmembrane region" description="Helical" evidence="19">
    <location>
        <begin position="82"/>
        <end position="99"/>
    </location>
</feature>
<keyword evidence="7 19" id="KW-1003">Cell membrane</keyword>
<comment type="catalytic activity">
    <reaction evidence="18 19">
        <text>alpha-ribazole 5'-phosphate + adenosylcob(III)inamide-GDP = adenosylcob(III)alamin 5'-phosphate + GMP + H(+)</text>
        <dbReference type="Rhea" id="RHEA:23560"/>
        <dbReference type="ChEBI" id="CHEBI:15378"/>
        <dbReference type="ChEBI" id="CHEBI:57918"/>
        <dbReference type="ChEBI" id="CHEBI:58115"/>
        <dbReference type="ChEBI" id="CHEBI:60487"/>
        <dbReference type="ChEBI" id="CHEBI:60493"/>
        <dbReference type="EC" id="2.7.8.26"/>
    </reaction>
</comment>
<dbReference type="EC" id="2.7.8.26" evidence="5 19"/>
<comment type="subcellular location">
    <subcellularLocation>
        <location evidence="2 19">Cell membrane</location>
        <topology evidence="2 19">Multi-pass membrane protein</topology>
    </subcellularLocation>
</comment>
<evidence type="ECO:0000256" key="2">
    <source>
        <dbReference type="ARBA" id="ARBA00004651"/>
    </source>
</evidence>
<comment type="function">
    <text evidence="14 19">Joins adenosylcobinamide-GDP and alpha-ribazole to generate adenosylcobalamin (Ado-cobalamin). Also synthesizes adenosylcobalamin 5'-phosphate from adenosylcobinamide-GDP and alpha-ribazole 5'-phosphate.</text>
</comment>
<evidence type="ECO:0000313" key="20">
    <source>
        <dbReference type="EMBL" id="MDU0341688.1"/>
    </source>
</evidence>
<protein>
    <recommendedName>
        <fullName evidence="6 19">Adenosylcobinamide-GDP ribazoletransferase</fullName>
        <ecNumber evidence="5 19">2.7.8.26</ecNumber>
    </recommendedName>
    <alternativeName>
        <fullName evidence="16 19">Cobalamin synthase</fullName>
    </alternativeName>
    <alternativeName>
        <fullName evidence="15 19">Cobalamin-5'-phosphate synthase</fullName>
    </alternativeName>
</protein>
<evidence type="ECO:0000256" key="11">
    <source>
        <dbReference type="ARBA" id="ARBA00022842"/>
    </source>
</evidence>
<evidence type="ECO:0000256" key="5">
    <source>
        <dbReference type="ARBA" id="ARBA00013200"/>
    </source>
</evidence>
<dbReference type="InterPro" id="IPR003805">
    <property type="entry name" value="CobS"/>
</dbReference>
<dbReference type="EMBL" id="JAWDID010000027">
    <property type="protein sequence ID" value="MDU0341688.1"/>
    <property type="molecule type" value="Genomic_DNA"/>
</dbReference>
<dbReference type="RefSeq" id="WP_316019500.1">
    <property type="nucleotide sequence ID" value="NZ_JAWDID010000027.1"/>
</dbReference>
<accession>A0ABU3SA74</accession>
<evidence type="ECO:0000256" key="19">
    <source>
        <dbReference type="HAMAP-Rule" id="MF_00719"/>
    </source>
</evidence>
<feature type="transmembrane region" description="Helical" evidence="19">
    <location>
        <begin position="55"/>
        <end position="76"/>
    </location>
</feature>
<dbReference type="Pfam" id="PF02654">
    <property type="entry name" value="CobS"/>
    <property type="match status" value="1"/>
</dbReference>
<feature type="transmembrane region" description="Helical" evidence="19">
    <location>
        <begin position="224"/>
        <end position="242"/>
    </location>
</feature>
<keyword evidence="8 19" id="KW-0169">Cobalamin biosynthesis</keyword>
<evidence type="ECO:0000256" key="6">
    <source>
        <dbReference type="ARBA" id="ARBA00015850"/>
    </source>
</evidence>
<evidence type="ECO:0000256" key="14">
    <source>
        <dbReference type="ARBA" id="ARBA00025228"/>
    </source>
</evidence>
<keyword evidence="13 19" id="KW-0472">Membrane</keyword>
<comment type="pathway">
    <text evidence="3 19">Cofactor biosynthesis; adenosylcobalamin biosynthesis; adenosylcobalamin from cob(II)yrinate a,c-diamide: step 7/7.</text>
</comment>
<organism evidence="20 21">
    <name type="scientific">Bosea rubneri</name>
    <dbReference type="NCBI Taxonomy" id="3075434"/>
    <lineage>
        <taxon>Bacteria</taxon>
        <taxon>Pseudomonadati</taxon>
        <taxon>Pseudomonadota</taxon>
        <taxon>Alphaproteobacteria</taxon>
        <taxon>Hyphomicrobiales</taxon>
        <taxon>Boseaceae</taxon>
        <taxon>Bosea</taxon>
    </lineage>
</organism>